<feature type="domain" description="DNA helicase Pif1-like DEAD-box helicase" evidence="3">
    <location>
        <begin position="763"/>
        <end position="878"/>
    </location>
</feature>
<keyword evidence="1" id="KW-0234">DNA repair</keyword>
<keyword evidence="1" id="KW-0347">Helicase</keyword>
<dbReference type="GO" id="GO:0006310">
    <property type="term" value="P:DNA recombination"/>
    <property type="evidence" value="ECO:0007669"/>
    <property type="project" value="UniProtKB-KW"/>
</dbReference>
<dbReference type="GO" id="GO:0000723">
    <property type="term" value="P:telomere maintenance"/>
    <property type="evidence" value="ECO:0007669"/>
    <property type="project" value="InterPro"/>
</dbReference>
<feature type="signal peptide" evidence="2">
    <location>
        <begin position="1"/>
        <end position="28"/>
    </location>
</feature>
<comment type="cofactor">
    <cofactor evidence="1">
        <name>Mg(2+)</name>
        <dbReference type="ChEBI" id="CHEBI:18420"/>
    </cofactor>
</comment>
<dbReference type="PANTHER" id="PTHR10492">
    <property type="match status" value="1"/>
</dbReference>
<feature type="chain" id="PRO_5026896756" description="ATP-dependent DNA helicase" evidence="2">
    <location>
        <begin position="29"/>
        <end position="880"/>
    </location>
</feature>
<comment type="caution">
    <text evidence="4">The sequence shown here is derived from an EMBL/GenBank/DDBJ whole genome shotgun (WGS) entry which is preliminary data.</text>
</comment>
<dbReference type="EC" id="5.6.2.3" evidence="1"/>
<gene>
    <name evidence="4" type="ORF">Tci_007564</name>
</gene>
<comment type="catalytic activity">
    <reaction evidence="1">
        <text>ATP + H2O = ADP + phosphate + H(+)</text>
        <dbReference type="Rhea" id="RHEA:13065"/>
        <dbReference type="ChEBI" id="CHEBI:15377"/>
        <dbReference type="ChEBI" id="CHEBI:15378"/>
        <dbReference type="ChEBI" id="CHEBI:30616"/>
        <dbReference type="ChEBI" id="CHEBI:43474"/>
        <dbReference type="ChEBI" id="CHEBI:456216"/>
        <dbReference type="EC" id="5.6.2.3"/>
    </reaction>
</comment>
<evidence type="ECO:0000313" key="4">
    <source>
        <dbReference type="EMBL" id="GEU35586.1"/>
    </source>
</evidence>
<dbReference type="GO" id="GO:0006281">
    <property type="term" value="P:DNA repair"/>
    <property type="evidence" value="ECO:0007669"/>
    <property type="project" value="UniProtKB-KW"/>
</dbReference>
<dbReference type="AlphaFoldDB" id="A0A6L2JFA5"/>
<dbReference type="GO" id="GO:0005524">
    <property type="term" value="F:ATP binding"/>
    <property type="evidence" value="ECO:0007669"/>
    <property type="project" value="UniProtKB-KW"/>
</dbReference>
<comment type="similarity">
    <text evidence="1">Belongs to the helicase family.</text>
</comment>
<keyword evidence="1" id="KW-0227">DNA damage</keyword>
<reference evidence="4" key="1">
    <citation type="journal article" date="2019" name="Sci. Rep.">
        <title>Draft genome of Tanacetum cinerariifolium, the natural source of mosquito coil.</title>
        <authorList>
            <person name="Yamashiro T."/>
            <person name="Shiraishi A."/>
            <person name="Satake H."/>
            <person name="Nakayama K."/>
        </authorList>
    </citation>
    <scope>NUCLEOTIDE SEQUENCE</scope>
</reference>
<keyword evidence="2" id="KW-0732">Signal</keyword>
<dbReference type="Pfam" id="PF05970">
    <property type="entry name" value="PIF1"/>
    <property type="match status" value="1"/>
</dbReference>
<protein>
    <recommendedName>
        <fullName evidence="1">ATP-dependent DNA helicase</fullName>
        <ecNumber evidence="1">5.6.2.3</ecNumber>
    </recommendedName>
</protein>
<keyword evidence="1" id="KW-0378">Hydrolase</keyword>
<dbReference type="InterPro" id="IPR027417">
    <property type="entry name" value="P-loop_NTPase"/>
</dbReference>
<evidence type="ECO:0000256" key="2">
    <source>
        <dbReference type="SAM" id="SignalP"/>
    </source>
</evidence>
<dbReference type="InterPro" id="IPR010285">
    <property type="entry name" value="DNA_helicase_pif1-like_DEAD"/>
</dbReference>
<organism evidence="4">
    <name type="scientific">Tanacetum cinerariifolium</name>
    <name type="common">Dalmatian daisy</name>
    <name type="synonym">Chrysanthemum cinerariifolium</name>
    <dbReference type="NCBI Taxonomy" id="118510"/>
    <lineage>
        <taxon>Eukaryota</taxon>
        <taxon>Viridiplantae</taxon>
        <taxon>Streptophyta</taxon>
        <taxon>Embryophyta</taxon>
        <taxon>Tracheophyta</taxon>
        <taxon>Spermatophyta</taxon>
        <taxon>Magnoliopsida</taxon>
        <taxon>eudicotyledons</taxon>
        <taxon>Gunneridae</taxon>
        <taxon>Pentapetalae</taxon>
        <taxon>asterids</taxon>
        <taxon>campanulids</taxon>
        <taxon>Asterales</taxon>
        <taxon>Asteraceae</taxon>
        <taxon>Asteroideae</taxon>
        <taxon>Anthemideae</taxon>
        <taxon>Anthemidinae</taxon>
        <taxon>Tanacetum</taxon>
    </lineage>
</organism>
<proteinExistence type="inferred from homology"/>
<name>A0A6L2JFA5_TANCI</name>
<dbReference type="SUPFAM" id="SSF52540">
    <property type="entry name" value="P-loop containing nucleoside triphosphate hydrolases"/>
    <property type="match status" value="1"/>
</dbReference>
<keyword evidence="1" id="KW-0067">ATP-binding</keyword>
<accession>A0A6L2JFA5</accession>
<dbReference type="GO" id="GO:0016787">
    <property type="term" value="F:hydrolase activity"/>
    <property type="evidence" value="ECO:0007669"/>
    <property type="project" value="UniProtKB-KW"/>
</dbReference>
<keyword evidence="1" id="KW-0233">DNA recombination</keyword>
<evidence type="ECO:0000259" key="3">
    <source>
        <dbReference type="Pfam" id="PF05970"/>
    </source>
</evidence>
<evidence type="ECO:0000256" key="1">
    <source>
        <dbReference type="RuleBase" id="RU363044"/>
    </source>
</evidence>
<dbReference type="GO" id="GO:0043139">
    <property type="term" value="F:5'-3' DNA helicase activity"/>
    <property type="evidence" value="ECO:0007669"/>
    <property type="project" value="UniProtKB-EC"/>
</dbReference>
<keyword evidence="1" id="KW-0547">Nucleotide-binding</keyword>
<dbReference type="Gene3D" id="3.40.50.300">
    <property type="entry name" value="P-loop containing nucleotide triphosphate hydrolases"/>
    <property type="match status" value="1"/>
</dbReference>
<dbReference type="EMBL" id="BKCJ010000707">
    <property type="protein sequence ID" value="GEU35586.1"/>
    <property type="molecule type" value="Genomic_DNA"/>
</dbReference>
<dbReference type="PANTHER" id="PTHR10492:SF94">
    <property type="entry name" value="ATP-DEPENDENT DNA HELICASE"/>
    <property type="match status" value="1"/>
</dbReference>
<sequence>MVAAFGGIGVWWWVSMLMGLQSWMSSLVEEDDGVAVELNQWHDHTIIKLGNINKKVLMMLLSSQAFDAHLQIAPDTNEPNSSHVEDADLTASQPNTFFNPSLVNWNWDEVILIPSDDDEANVNEPNPLPIEDADVEANSETNISSHIIDVHVDVEELARAATAKLDRIWVDLVRKEIKSLLDIIDAAEHRIESDTNIDHQILSAFTKLDPVFNPADVDTDIEFELLIDTIGRVIRGGLKQPKGVNTCEIWLRHLTGAEIKFVSIHTLCKVVIRIAKVVQQQGTIYLTRVMLVHTKSVDSFASITNPHAYYNMDKVRVDFVSFDRNANKLYYFLNDKHDEKITAKVPPNLVASYKEKDFAQTFVSINNFQVGYFEDIMIGVTQSSTGILTPIHVDLNKEIEGLTVTSIFVIIIDNAVQLYLNLNTRKWITCHFEDMMISVTQSSTGILTPIHVDLNKGGIYHKVDQLVPRDGEPRVELTTSFKDDQRLYNHPTTFEVAGIWVEGNENITTYKSGIVVYGRSKYPTHIQAYFACYALLSYPILFPNGKDGWHKRIPRAGVDIRELIGDDDDEDDGVKDEEVHLPNNQLVSFREDDVLTDILNRERNKRSMLTAFFELNKTDPNIRQYLYRDIPRAVLEKGLIKSDNYIHACLREASTHELPYAFKRLFATLLIFCEPRDVRKLWDDHYESLSEDYNLNCTSVERVKNTVLTDISAVLQSMGRSLSDFDLPNITVDVRPYAFGCCEVHEECSIVVLEEDILARHSLNTDQKNAYDTIMRHVDADSPGVFFIDGPGGTGKMFLYKTLLANVCSRGLIALATALSGAAANNMTGGRTTHSRFKIPINLTTDSMCNIKKESSVAKLLCQAKLIIWDEASMTKRQAV</sequence>